<evidence type="ECO:0000259" key="3">
    <source>
        <dbReference type="Pfam" id="PF16344"/>
    </source>
</evidence>
<proteinExistence type="predicted"/>
<dbReference type="Pfam" id="PF16344">
    <property type="entry name" value="FecR_C"/>
    <property type="match status" value="1"/>
</dbReference>
<evidence type="ECO:0000313" key="4">
    <source>
        <dbReference type="EMBL" id="ANW95769.1"/>
    </source>
</evidence>
<evidence type="ECO:0000313" key="5">
    <source>
        <dbReference type="Proteomes" id="UP000092967"/>
    </source>
</evidence>
<reference evidence="4 5" key="1">
    <citation type="submission" date="2016-02" db="EMBL/GenBank/DDBJ databases">
        <authorList>
            <person name="Wen L."/>
            <person name="He K."/>
            <person name="Yang H."/>
        </authorList>
    </citation>
    <scope>NUCLEOTIDE SEQUENCE [LARGE SCALE GENOMIC DNA]</scope>
    <source>
        <strain evidence="4 5">CZ1127</strain>
    </source>
</reference>
<feature type="domain" description="Protein FecR C-terminal" evidence="3">
    <location>
        <begin position="233"/>
        <end position="296"/>
    </location>
</feature>
<keyword evidence="1" id="KW-0812">Transmembrane</keyword>
<dbReference type="Proteomes" id="UP000092967">
    <property type="component" value="Chromosome"/>
</dbReference>
<dbReference type="STRING" id="1790137.AXE80_05510"/>
<name>A0A1B1Y4U6_9FLAO</name>
<dbReference type="RefSeq" id="WP_068825225.1">
    <property type="nucleotide sequence ID" value="NZ_CP014224.1"/>
</dbReference>
<organism evidence="4 5">
    <name type="scientific">Wenyingzhuangia fucanilytica</name>
    <dbReference type="NCBI Taxonomy" id="1790137"/>
    <lineage>
        <taxon>Bacteria</taxon>
        <taxon>Pseudomonadati</taxon>
        <taxon>Bacteroidota</taxon>
        <taxon>Flavobacteriia</taxon>
        <taxon>Flavobacteriales</taxon>
        <taxon>Flavobacteriaceae</taxon>
        <taxon>Wenyingzhuangia</taxon>
    </lineage>
</organism>
<sequence>MNKENDILKWFDGEISTEMIQQKYPDEDFSTLKKASFYTKQIEVPKVDAEKALEEFKTRTFHKKEVKVVSFNAQFFLKIAAILVVLFGASYFFFFNNTASYNTTIAQTETFFLPDNSEVVLNAQSELNYNKKEWQNNRTLELDGEAFFKVTKGNTFTVFTDAGSIQVLGTQFNVKERERYFEVQCYEGSVSVTYQDKKTILSPGKSFRVIDGKVIDTKDFNAENPSWLAKETTFDHVPLWQVINELEIQYNIKIEAKNVDVTKIFSGSFTHTNQNIALQSVTIPLKLSYKIQGNKVEFYNYETK</sequence>
<evidence type="ECO:0000256" key="1">
    <source>
        <dbReference type="SAM" id="Phobius"/>
    </source>
</evidence>
<dbReference type="AlphaFoldDB" id="A0A1B1Y4U6"/>
<dbReference type="Gene3D" id="2.60.120.1440">
    <property type="match status" value="1"/>
</dbReference>
<dbReference type="InterPro" id="IPR012373">
    <property type="entry name" value="Ferrdict_sens_TM"/>
</dbReference>
<dbReference type="Gene3D" id="3.55.50.30">
    <property type="match status" value="1"/>
</dbReference>
<feature type="domain" description="FecR protein" evidence="2">
    <location>
        <begin position="101"/>
        <end position="190"/>
    </location>
</feature>
<dbReference type="Pfam" id="PF04773">
    <property type="entry name" value="FecR"/>
    <property type="match status" value="1"/>
</dbReference>
<dbReference type="InterPro" id="IPR006860">
    <property type="entry name" value="FecR"/>
</dbReference>
<protein>
    <submittedName>
        <fullName evidence="4">Anti-sigma factor</fullName>
    </submittedName>
</protein>
<keyword evidence="1" id="KW-1133">Transmembrane helix</keyword>
<dbReference type="PANTHER" id="PTHR30273">
    <property type="entry name" value="PERIPLASMIC SIGNAL SENSOR AND SIGMA FACTOR ACTIVATOR FECR-RELATED"/>
    <property type="match status" value="1"/>
</dbReference>
<dbReference type="KEGG" id="wfu:AXE80_05510"/>
<dbReference type="PANTHER" id="PTHR30273:SF2">
    <property type="entry name" value="PROTEIN FECR"/>
    <property type="match status" value="1"/>
</dbReference>
<accession>A0A1B1Y4U6</accession>
<dbReference type="GO" id="GO:0016989">
    <property type="term" value="F:sigma factor antagonist activity"/>
    <property type="evidence" value="ECO:0007669"/>
    <property type="project" value="TreeGrafter"/>
</dbReference>
<dbReference type="OrthoDB" id="1097347at2"/>
<dbReference type="InterPro" id="IPR032508">
    <property type="entry name" value="FecR_C"/>
</dbReference>
<feature type="transmembrane region" description="Helical" evidence="1">
    <location>
        <begin position="75"/>
        <end position="94"/>
    </location>
</feature>
<keyword evidence="5" id="KW-1185">Reference proteome</keyword>
<gene>
    <name evidence="4" type="ORF">AXE80_05510</name>
</gene>
<keyword evidence="1" id="KW-0472">Membrane</keyword>
<evidence type="ECO:0000259" key="2">
    <source>
        <dbReference type="Pfam" id="PF04773"/>
    </source>
</evidence>
<dbReference type="EMBL" id="CP014224">
    <property type="protein sequence ID" value="ANW95769.1"/>
    <property type="molecule type" value="Genomic_DNA"/>
</dbReference>